<dbReference type="PANTHER" id="PTHR43877">
    <property type="entry name" value="AMINOALKYLPHOSPHONATE N-ACETYLTRANSFERASE-RELATED-RELATED"/>
    <property type="match status" value="1"/>
</dbReference>
<keyword evidence="2" id="KW-0012">Acyltransferase</keyword>
<keyword evidence="5" id="KW-1185">Reference proteome</keyword>
<proteinExistence type="predicted"/>
<dbReference type="CDD" id="cd04301">
    <property type="entry name" value="NAT_SF"/>
    <property type="match status" value="1"/>
</dbReference>
<keyword evidence="1 4" id="KW-0808">Transferase</keyword>
<dbReference type="SUPFAM" id="SSF55729">
    <property type="entry name" value="Acyl-CoA N-acyltransferases (Nat)"/>
    <property type="match status" value="1"/>
</dbReference>
<comment type="caution">
    <text evidence="4">The sequence shown here is derived from an EMBL/GenBank/DDBJ whole genome shotgun (WGS) entry which is preliminary data.</text>
</comment>
<dbReference type="PROSITE" id="PS51186">
    <property type="entry name" value="GNAT"/>
    <property type="match status" value="1"/>
</dbReference>
<dbReference type="Pfam" id="PF00583">
    <property type="entry name" value="Acetyltransf_1"/>
    <property type="match status" value="1"/>
</dbReference>
<name>A0A842I461_9RHOB</name>
<reference evidence="4 5" key="1">
    <citation type="journal article" date="2017" name="Int. J. Syst. Evol. Microbiol.">
        <title>Gemmobacter straminiformis sp. nov., isolated from an artificial fountain.</title>
        <authorList>
            <person name="Kang J.Y."/>
            <person name="Kim M.J."/>
            <person name="Chun J."/>
            <person name="Son K.P."/>
            <person name="Jahng K.Y."/>
        </authorList>
    </citation>
    <scope>NUCLEOTIDE SEQUENCE [LARGE SCALE GENOMIC DNA]</scope>
    <source>
        <strain evidence="4 5">CAM-8</strain>
    </source>
</reference>
<evidence type="ECO:0000256" key="1">
    <source>
        <dbReference type="ARBA" id="ARBA00022679"/>
    </source>
</evidence>
<dbReference type="Proteomes" id="UP000555411">
    <property type="component" value="Unassembled WGS sequence"/>
</dbReference>
<evidence type="ECO:0000313" key="5">
    <source>
        <dbReference type="Proteomes" id="UP000555411"/>
    </source>
</evidence>
<accession>A0A842I461</accession>
<protein>
    <submittedName>
        <fullName evidence="4">GNAT family N-acetyltransferase</fullName>
    </submittedName>
</protein>
<dbReference type="EMBL" id="JACLQD010000001">
    <property type="protein sequence ID" value="MBC2834932.1"/>
    <property type="molecule type" value="Genomic_DNA"/>
</dbReference>
<dbReference type="InterPro" id="IPR000182">
    <property type="entry name" value="GNAT_dom"/>
</dbReference>
<dbReference type="PANTHER" id="PTHR43877:SF2">
    <property type="entry name" value="AMINOALKYLPHOSPHONATE N-ACETYLTRANSFERASE-RELATED"/>
    <property type="match status" value="1"/>
</dbReference>
<evidence type="ECO:0000259" key="3">
    <source>
        <dbReference type="PROSITE" id="PS51186"/>
    </source>
</evidence>
<gene>
    <name evidence="4" type="ORF">H7F16_05390</name>
</gene>
<evidence type="ECO:0000256" key="2">
    <source>
        <dbReference type="ARBA" id="ARBA00023315"/>
    </source>
</evidence>
<dbReference type="RefSeq" id="WP_185796495.1">
    <property type="nucleotide sequence ID" value="NZ_JACLQD010000001.1"/>
</dbReference>
<feature type="domain" description="N-acetyltransferase" evidence="3">
    <location>
        <begin position="2"/>
        <end position="167"/>
    </location>
</feature>
<dbReference type="Gene3D" id="3.40.630.30">
    <property type="match status" value="1"/>
</dbReference>
<dbReference type="AlphaFoldDB" id="A0A842I461"/>
<organism evidence="4 5">
    <name type="scientific">Paragemmobacter straminiformis</name>
    <dbReference type="NCBI Taxonomy" id="2045119"/>
    <lineage>
        <taxon>Bacteria</taxon>
        <taxon>Pseudomonadati</taxon>
        <taxon>Pseudomonadota</taxon>
        <taxon>Alphaproteobacteria</taxon>
        <taxon>Rhodobacterales</taxon>
        <taxon>Paracoccaceae</taxon>
        <taxon>Paragemmobacter</taxon>
    </lineage>
</organism>
<dbReference type="InterPro" id="IPR016181">
    <property type="entry name" value="Acyl_CoA_acyltransferase"/>
</dbReference>
<sequence>MHTIRLATDLADFRTIHRMRAEMAAWDEAECRKLGYPADGVAAAYYSDTVEDLQRIFTAQDAAMLVVEQGAAICGHAGFSRYDAGQAEVLLVWLDPMARGGGLAKALLADLCTAVQGKGYKGAVLETAPFMADAIRLYQRFGFSVCAPFRDAPPDLAPITIFMRASF</sequence>
<dbReference type="GO" id="GO:0016747">
    <property type="term" value="F:acyltransferase activity, transferring groups other than amino-acyl groups"/>
    <property type="evidence" value="ECO:0007669"/>
    <property type="project" value="InterPro"/>
</dbReference>
<evidence type="ECO:0000313" key="4">
    <source>
        <dbReference type="EMBL" id="MBC2834932.1"/>
    </source>
</evidence>
<dbReference type="InterPro" id="IPR050832">
    <property type="entry name" value="Bact_Acetyltransf"/>
</dbReference>